<dbReference type="EMBL" id="FQXD01000025">
    <property type="protein sequence ID" value="SHH97796.1"/>
    <property type="molecule type" value="Genomic_DNA"/>
</dbReference>
<feature type="transmembrane region" description="Helical" evidence="6">
    <location>
        <begin position="234"/>
        <end position="255"/>
    </location>
</feature>
<dbReference type="CDD" id="cd17321">
    <property type="entry name" value="MFS_MMR_MDR_like"/>
    <property type="match status" value="1"/>
</dbReference>
<dbReference type="PANTHER" id="PTHR42718:SF9">
    <property type="entry name" value="MAJOR FACILITATOR SUPERFAMILY MULTIDRUG TRANSPORTER MFSC"/>
    <property type="match status" value="1"/>
</dbReference>
<feature type="transmembrane region" description="Helical" evidence="6">
    <location>
        <begin position="397"/>
        <end position="424"/>
    </location>
</feature>
<protein>
    <submittedName>
        <fullName evidence="8">MFS transporter, DHA2 family, florfenicol/chloramphenicol resistance protein</fullName>
    </submittedName>
</protein>
<gene>
    <name evidence="8" type="ORF">SAMN05421807_1254</name>
</gene>
<evidence type="ECO:0000313" key="9">
    <source>
        <dbReference type="Proteomes" id="UP000184079"/>
    </source>
</evidence>
<feature type="transmembrane region" description="Helical" evidence="6">
    <location>
        <begin position="275"/>
        <end position="299"/>
    </location>
</feature>
<dbReference type="RefSeq" id="WP_073013105.1">
    <property type="nucleotide sequence ID" value="NZ_FQXD01000025.1"/>
</dbReference>
<dbReference type="SUPFAM" id="SSF103473">
    <property type="entry name" value="MFS general substrate transporter"/>
    <property type="match status" value="1"/>
</dbReference>
<evidence type="ECO:0000259" key="7">
    <source>
        <dbReference type="PROSITE" id="PS50850"/>
    </source>
</evidence>
<name>A0A1M5XDE1_9BACI</name>
<keyword evidence="3 6" id="KW-0812">Transmembrane</keyword>
<proteinExistence type="predicted"/>
<dbReference type="OrthoDB" id="102502at2"/>
<evidence type="ECO:0000256" key="3">
    <source>
        <dbReference type="ARBA" id="ARBA00022692"/>
    </source>
</evidence>
<keyword evidence="5 6" id="KW-0472">Membrane</keyword>
<reference evidence="9" key="1">
    <citation type="submission" date="2016-11" db="EMBL/GenBank/DDBJ databases">
        <authorList>
            <person name="Varghese N."/>
            <person name="Submissions S."/>
        </authorList>
    </citation>
    <scope>NUCLEOTIDE SEQUENCE [LARGE SCALE GENOMIC DNA]</scope>
    <source>
        <strain evidence="9">CGMCC 1.6496</strain>
    </source>
</reference>
<dbReference type="InterPro" id="IPR011701">
    <property type="entry name" value="MFS"/>
</dbReference>
<feature type="domain" description="Major facilitator superfamily (MFS) profile" evidence="7">
    <location>
        <begin position="19"/>
        <end position="470"/>
    </location>
</feature>
<accession>A0A1M5XDE1</accession>
<feature type="transmembrane region" description="Helical" evidence="6">
    <location>
        <begin position="54"/>
        <end position="73"/>
    </location>
</feature>
<feature type="transmembrane region" description="Helical" evidence="6">
    <location>
        <begin position="85"/>
        <end position="103"/>
    </location>
</feature>
<dbReference type="GO" id="GO:0005886">
    <property type="term" value="C:plasma membrane"/>
    <property type="evidence" value="ECO:0007669"/>
    <property type="project" value="UniProtKB-SubCell"/>
</dbReference>
<evidence type="ECO:0000256" key="1">
    <source>
        <dbReference type="ARBA" id="ARBA00004651"/>
    </source>
</evidence>
<dbReference type="Pfam" id="PF07690">
    <property type="entry name" value="MFS_1"/>
    <property type="match status" value="2"/>
</dbReference>
<dbReference type="GO" id="GO:0022857">
    <property type="term" value="F:transmembrane transporter activity"/>
    <property type="evidence" value="ECO:0007669"/>
    <property type="project" value="InterPro"/>
</dbReference>
<keyword evidence="4 6" id="KW-1133">Transmembrane helix</keyword>
<feature type="transmembrane region" description="Helical" evidence="6">
    <location>
        <begin position="365"/>
        <end position="385"/>
    </location>
</feature>
<feature type="transmembrane region" description="Helical" evidence="6">
    <location>
        <begin position="340"/>
        <end position="359"/>
    </location>
</feature>
<feature type="transmembrane region" description="Helical" evidence="6">
    <location>
        <begin position="142"/>
        <end position="162"/>
    </location>
</feature>
<sequence length="470" mass="49590">MNKQLNHNRSTQHGKNVLLIMTLAFSVLLSGVTVDMVTPVLGMIGNDLGASEAQTSWVVGGVALVLAIAIPFYGRISDFVEARKLFTIGVFILTLGNLIAALATDLNMLVFGRMIQGAGMASVSVVSIIVISRVYPPGQRGIVLGIVAGSIGIGTAGGPIFGGLVGQWLGWKALFWITFTLGILIAISAQISMQKINPLESETNKTFDVIGGISLGLTIGFFLLGVTLSENQGLTSYLTMVCLAVSLVALVILIIRIRTASHPFIPPVLLRNRAYVRSVLIIFLSMFAYFPILVFIPLLVVEVNGLSPGEAGMLLLPGGAAVAILSPIIGRLSDRIKHELLLIAGLICMGGSTFFLSLFAGGSPIMLSIGVLGSGIAYALINSPANNFAVSTLNKELVGVGMGLFQGALFLGTGVGSALMGTFLALRRKGENAINPIYELDAPFYSDVFLALTFITIIALVITLRILKKV</sequence>
<dbReference type="Gene3D" id="1.20.1720.10">
    <property type="entry name" value="Multidrug resistance protein D"/>
    <property type="match status" value="1"/>
</dbReference>
<evidence type="ECO:0000313" key="8">
    <source>
        <dbReference type="EMBL" id="SHH97796.1"/>
    </source>
</evidence>
<organism evidence="8 9">
    <name type="scientific">Virgibacillus chiguensis</name>
    <dbReference type="NCBI Taxonomy" id="411959"/>
    <lineage>
        <taxon>Bacteria</taxon>
        <taxon>Bacillati</taxon>
        <taxon>Bacillota</taxon>
        <taxon>Bacilli</taxon>
        <taxon>Bacillales</taxon>
        <taxon>Bacillaceae</taxon>
        <taxon>Virgibacillus</taxon>
    </lineage>
</organism>
<dbReference type="PANTHER" id="PTHR42718">
    <property type="entry name" value="MAJOR FACILITATOR SUPERFAMILY MULTIDRUG TRANSPORTER MFSC"/>
    <property type="match status" value="1"/>
</dbReference>
<evidence type="ECO:0000256" key="4">
    <source>
        <dbReference type="ARBA" id="ARBA00022989"/>
    </source>
</evidence>
<comment type="subcellular location">
    <subcellularLocation>
        <location evidence="1">Cell membrane</location>
        <topology evidence="1">Multi-pass membrane protein</topology>
    </subcellularLocation>
</comment>
<feature type="transmembrane region" description="Helical" evidence="6">
    <location>
        <begin position="168"/>
        <end position="189"/>
    </location>
</feature>
<dbReference type="AlphaFoldDB" id="A0A1M5XDE1"/>
<keyword evidence="2" id="KW-0813">Transport</keyword>
<evidence type="ECO:0000256" key="5">
    <source>
        <dbReference type="ARBA" id="ARBA00023136"/>
    </source>
</evidence>
<evidence type="ECO:0000256" key="2">
    <source>
        <dbReference type="ARBA" id="ARBA00022448"/>
    </source>
</evidence>
<feature type="transmembrane region" description="Helical" evidence="6">
    <location>
        <begin position="115"/>
        <end position="135"/>
    </location>
</feature>
<dbReference type="PRINTS" id="PR01036">
    <property type="entry name" value="TCRTETB"/>
</dbReference>
<feature type="transmembrane region" description="Helical" evidence="6">
    <location>
        <begin position="209"/>
        <end position="228"/>
    </location>
</feature>
<evidence type="ECO:0000256" key="6">
    <source>
        <dbReference type="SAM" id="Phobius"/>
    </source>
</evidence>
<dbReference type="Proteomes" id="UP000184079">
    <property type="component" value="Unassembled WGS sequence"/>
</dbReference>
<feature type="transmembrane region" description="Helical" evidence="6">
    <location>
        <begin position="444"/>
        <end position="467"/>
    </location>
</feature>
<feature type="transmembrane region" description="Helical" evidence="6">
    <location>
        <begin position="311"/>
        <end position="328"/>
    </location>
</feature>
<keyword evidence="9" id="KW-1185">Reference proteome</keyword>
<dbReference type="Gene3D" id="1.20.1250.20">
    <property type="entry name" value="MFS general substrate transporter like domains"/>
    <property type="match status" value="1"/>
</dbReference>
<dbReference type="InterPro" id="IPR036259">
    <property type="entry name" value="MFS_trans_sf"/>
</dbReference>
<feature type="transmembrane region" description="Helical" evidence="6">
    <location>
        <begin position="16"/>
        <end position="34"/>
    </location>
</feature>
<dbReference type="PROSITE" id="PS50850">
    <property type="entry name" value="MFS"/>
    <property type="match status" value="1"/>
</dbReference>
<dbReference type="InterPro" id="IPR020846">
    <property type="entry name" value="MFS_dom"/>
</dbReference>